<comment type="caution">
    <text evidence="3">The sequence shown here is derived from an EMBL/GenBank/DDBJ whole genome shotgun (WGS) entry which is preliminary data.</text>
</comment>
<evidence type="ECO:0000313" key="3">
    <source>
        <dbReference type="EMBL" id="PDQ35329.1"/>
    </source>
</evidence>
<evidence type="ECO:0000256" key="1">
    <source>
        <dbReference type="ARBA" id="ARBA00022729"/>
    </source>
</evidence>
<dbReference type="Proteomes" id="UP000219994">
    <property type="component" value="Unassembled WGS sequence"/>
</dbReference>
<evidence type="ECO:0000313" key="4">
    <source>
        <dbReference type="Proteomes" id="UP000219994"/>
    </source>
</evidence>
<dbReference type="SUPFAM" id="SSF53850">
    <property type="entry name" value="Periplasmic binding protein-like II"/>
    <property type="match status" value="1"/>
</dbReference>
<dbReference type="AlphaFoldDB" id="A0A2A6FRI1"/>
<proteinExistence type="predicted"/>
<dbReference type="GO" id="GO:0015888">
    <property type="term" value="P:thiamine transport"/>
    <property type="evidence" value="ECO:0007669"/>
    <property type="project" value="TreeGrafter"/>
</dbReference>
<organism evidence="3 4">
    <name type="scientific">Candidatus Lumbricidiphila eiseniae</name>
    <dbReference type="NCBI Taxonomy" id="1969409"/>
    <lineage>
        <taxon>Bacteria</taxon>
        <taxon>Bacillati</taxon>
        <taxon>Actinomycetota</taxon>
        <taxon>Actinomycetes</taxon>
        <taxon>Micrococcales</taxon>
        <taxon>Microbacteriaceae</taxon>
        <taxon>Candidatus Lumbricidiphila</taxon>
    </lineage>
</organism>
<keyword evidence="1" id="KW-0732">Signal</keyword>
<name>A0A2A6FRI1_9MICO</name>
<gene>
    <name evidence="3" type="ORF">B5766_06955</name>
</gene>
<sequence length="417" mass="45366">MKVSVRKPVSRSNVDGHRKPPSYSRIDTTSPLQGAGMNTTELTVAQTQHSSYLGGMNFTRRSFLAGGVAAAAATLAACASPLRSGSKSTTGSGKLTLTMFCFLGGDLAKMPKEFAQDYQQSHPNIEIKFYEESNTVGYGKMLAQRKVDPSKPLVNLGFFNTNTSIQGIGDKMWQKLDYSSMKNAADILPNFQRKDQIGIGIGSDQYGLITNTNNFHTAPDSWAVLWDPKFAGQVSFFGFPWYAVLVAAQASGGSLQNMEPGWKLWTENAKQIKLIVESNPQYLNVLSSGTAPLTSYFAGTGQQWINGGAPLQYTVPKEGAIPLPVYLQSVAGQSQNQLEACQEIIDAMLAPKWASRWAETSIEIPANVKATLPHNLASLPAFQKSTLDGLMDIDFDTVGKNTAAWSERWKSEIVSKI</sequence>
<dbReference type="GO" id="GO:0030288">
    <property type="term" value="C:outer membrane-bounded periplasmic space"/>
    <property type="evidence" value="ECO:0007669"/>
    <property type="project" value="TreeGrafter"/>
</dbReference>
<dbReference type="PANTHER" id="PTHR30006:SF2">
    <property type="entry name" value="ABC TRANSPORTER SUBSTRATE-BINDING PROTEIN"/>
    <property type="match status" value="1"/>
</dbReference>
<dbReference type="GO" id="GO:0030976">
    <property type="term" value="F:thiamine pyrophosphate binding"/>
    <property type="evidence" value="ECO:0007669"/>
    <property type="project" value="TreeGrafter"/>
</dbReference>
<dbReference type="GO" id="GO:0030975">
    <property type="term" value="F:thiamine binding"/>
    <property type="evidence" value="ECO:0007669"/>
    <property type="project" value="TreeGrafter"/>
</dbReference>
<accession>A0A2A6FRI1</accession>
<evidence type="ECO:0008006" key="5">
    <source>
        <dbReference type="Google" id="ProtNLM"/>
    </source>
</evidence>
<dbReference type="Gene3D" id="3.40.190.10">
    <property type="entry name" value="Periplasmic binding protein-like II"/>
    <property type="match status" value="2"/>
</dbReference>
<feature type="compositionally biased region" description="Polar residues" evidence="2">
    <location>
        <begin position="25"/>
        <end position="35"/>
    </location>
</feature>
<feature type="region of interest" description="Disordered" evidence="2">
    <location>
        <begin position="1"/>
        <end position="35"/>
    </location>
</feature>
<dbReference type="EMBL" id="NAEP01000036">
    <property type="protein sequence ID" value="PDQ35329.1"/>
    <property type="molecule type" value="Genomic_DNA"/>
</dbReference>
<dbReference type="PANTHER" id="PTHR30006">
    <property type="entry name" value="THIAMINE-BINDING PERIPLASMIC PROTEIN-RELATED"/>
    <property type="match status" value="1"/>
</dbReference>
<dbReference type="Pfam" id="PF13343">
    <property type="entry name" value="SBP_bac_6"/>
    <property type="match status" value="1"/>
</dbReference>
<protein>
    <recommendedName>
        <fullName evidence="5">ABC transporter substrate-binding protein</fullName>
    </recommendedName>
</protein>
<evidence type="ECO:0000256" key="2">
    <source>
        <dbReference type="SAM" id="MobiDB-lite"/>
    </source>
</evidence>
<reference evidence="4" key="1">
    <citation type="submission" date="2017-03" db="EMBL/GenBank/DDBJ databases">
        <authorList>
            <person name="Lund M.B."/>
        </authorList>
    </citation>
    <scope>NUCLEOTIDE SEQUENCE [LARGE SCALE GENOMIC DNA]</scope>
</reference>